<dbReference type="GO" id="GO:0046983">
    <property type="term" value="F:protein dimerization activity"/>
    <property type="evidence" value="ECO:0007669"/>
    <property type="project" value="InterPro"/>
</dbReference>
<dbReference type="InterPro" id="IPR036291">
    <property type="entry name" value="NAD(P)-bd_dom_sf"/>
</dbReference>
<dbReference type="PANTHER" id="PTHR46718:SF1">
    <property type="entry name" value="ASPARTATE-SEMIALDEHYDE DEHYDROGENASE"/>
    <property type="match status" value="1"/>
</dbReference>
<dbReference type="GO" id="GO:0004073">
    <property type="term" value="F:aspartate-semialdehyde dehydrogenase activity"/>
    <property type="evidence" value="ECO:0007669"/>
    <property type="project" value="TreeGrafter"/>
</dbReference>
<comment type="similarity">
    <text evidence="1">Belongs to the aspartate-semialdehyde dehydrogenase family.</text>
</comment>
<dbReference type="CDD" id="cd02315">
    <property type="entry name" value="ScASADH_like_N"/>
    <property type="match status" value="1"/>
</dbReference>
<proteinExistence type="inferred from homology"/>
<dbReference type="InterPro" id="IPR012280">
    <property type="entry name" value="Semialdhyde_DH_dimer_dom"/>
</dbReference>
<dbReference type="InterPro" id="IPR000534">
    <property type="entry name" value="Semialdehyde_DH_NAD-bd"/>
</dbReference>
<accession>A0A2R6A9N5</accession>
<dbReference type="CDD" id="cd18130">
    <property type="entry name" value="ASADH_C_arch_fung_like"/>
    <property type="match status" value="1"/>
</dbReference>
<feature type="active site" description="Proton acceptor" evidence="4">
    <location>
        <position position="232"/>
    </location>
</feature>
<dbReference type="PIRSF" id="PIRSF000148">
    <property type="entry name" value="ASA_dh"/>
    <property type="match status" value="1"/>
</dbReference>
<evidence type="ECO:0000313" key="7">
    <source>
        <dbReference type="Proteomes" id="UP000240880"/>
    </source>
</evidence>
<evidence type="ECO:0000256" key="3">
    <source>
        <dbReference type="ARBA" id="ARBA00023002"/>
    </source>
</evidence>
<dbReference type="SUPFAM" id="SSF55347">
    <property type="entry name" value="Glyceraldehyde-3-phosphate dehydrogenase-like, C-terminal domain"/>
    <property type="match status" value="1"/>
</dbReference>
<dbReference type="PANTHER" id="PTHR46718">
    <property type="entry name" value="ASPARTATE-SEMIALDEHYDE DEHYDROGENASE"/>
    <property type="match status" value="1"/>
</dbReference>
<dbReference type="AlphaFoldDB" id="A0A2R6A9N5"/>
<keyword evidence="3" id="KW-0560">Oxidoreductase</keyword>
<sequence length="342" mass="37350">MTKSVCVLGATGTVGREYLRLLSHHPFFKIKCVTGRTSVGKKLIEALSDGYEVQDLPKEVLELEVQPTDVKKVDADLVFSPLPNEIALKTEEEFAKAGFKVITDASPHRMDSDVPLIIPEVNPEQLSLIESQKKRWSGFIVATPNCTAVGIAMTLKPLESFGVKSVVATTMQAVSGAGYPGVSSLDIIDNIIPFIQNEEEKVATETNKILGRMSDPIKFSVTTTRVPVLNGHTASLYVELEKPFEIEEIVRSLENFRGRPQELNLPTAPKRPIIVHKEVTRPQPRLDRDEGSVPGMSVCVGRVRRGAHPNSVQYVEVSNNTVRGGAGGAVLTAELLVEEGFV</sequence>
<evidence type="ECO:0000256" key="1">
    <source>
        <dbReference type="ARBA" id="ARBA00010584"/>
    </source>
</evidence>
<dbReference type="InterPro" id="IPR051823">
    <property type="entry name" value="ASADH-related"/>
</dbReference>
<dbReference type="SUPFAM" id="SSF51735">
    <property type="entry name" value="NAD(P)-binding Rossmann-fold domains"/>
    <property type="match status" value="1"/>
</dbReference>
<dbReference type="Proteomes" id="UP000240880">
    <property type="component" value="Unassembled WGS sequence"/>
</dbReference>
<dbReference type="GO" id="GO:0050661">
    <property type="term" value="F:NADP binding"/>
    <property type="evidence" value="ECO:0007669"/>
    <property type="project" value="InterPro"/>
</dbReference>
<comment type="caution">
    <text evidence="6">The sequence shown here is derived from an EMBL/GenBank/DDBJ whole genome shotgun (WGS) entry which is preliminary data.</text>
</comment>
<organism evidence="6 7">
    <name type="scientific">Candidatus Marsarchaeota G1 archaeon OSP_D</name>
    <dbReference type="NCBI Taxonomy" id="1978155"/>
    <lineage>
        <taxon>Archaea</taxon>
        <taxon>Candidatus Marsarchaeota</taxon>
        <taxon>Candidatus Marsarchaeota group 1</taxon>
    </lineage>
</organism>
<dbReference type="InterPro" id="IPR005676">
    <property type="entry name" value="Asp_semi-ald_DH_pep-lack"/>
</dbReference>
<gene>
    <name evidence="6" type="ORF">B9Q01_05880</name>
</gene>
<evidence type="ECO:0000256" key="2">
    <source>
        <dbReference type="ARBA" id="ARBA00022857"/>
    </source>
</evidence>
<evidence type="ECO:0000259" key="5">
    <source>
        <dbReference type="SMART" id="SM00859"/>
    </source>
</evidence>
<dbReference type="EMBL" id="NEXC01000036">
    <property type="protein sequence ID" value="PSN83120.1"/>
    <property type="molecule type" value="Genomic_DNA"/>
</dbReference>
<dbReference type="Pfam" id="PF02774">
    <property type="entry name" value="Semialdhyde_dhC"/>
    <property type="match status" value="1"/>
</dbReference>
<dbReference type="Gene3D" id="3.30.360.10">
    <property type="entry name" value="Dihydrodipicolinate Reductase, domain 2"/>
    <property type="match status" value="1"/>
</dbReference>
<reference evidence="6 7" key="1">
    <citation type="submission" date="2017-04" db="EMBL/GenBank/DDBJ databases">
        <title>Novel microbial lineages endemic to geothermal iron-oxide mats fill important gaps in the evolutionary history of Archaea.</title>
        <authorList>
            <person name="Jay Z.J."/>
            <person name="Beam J.P."/>
            <person name="Dlakic M."/>
            <person name="Rusch D.B."/>
            <person name="Kozubal M.A."/>
            <person name="Inskeep W.P."/>
        </authorList>
    </citation>
    <scope>NUCLEOTIDE SEQUENCE [LARGE SCALE GENOMIC DNA]</scope>
    <source>
        <strain evidence="6">OSP_D</strain>
    </source>
</reference>
<evidence type="ECO:0000256" key="4">
    <source>
        <dbReference type="PIRSR" id="PIRSR000148-1"/>
    </source>
</evidence>
<protein>
    <submittedName>
        <fullName evidence="6">Aspartate-semialdehyde dehydrogenase</fullName>
    </submittedName>
</protein>
<dbReference type="NCBIfam" id="TIGR00978">
    <property type="entry name" value="asd_EA"/>
    <property type="match status" value="1"/>
</dbReference>
<dbReference type="GO" id="GO:0051287">
    <property type="term" value="F:NAD binding"/>
    <property type="evidence" value="ECO:0007669"/>
    <property type="project" value="InterPro"/>
</dbReference>
<feature type="active site" description="Acyl-thioester intermediate" evidence="4">
    <location>
        <position position="146"/>
    </location>
</feature>
<dbReference type="Gene3D" id="3.40.50.720">
    <property type="entry name" value="NAD(P)-binding Rossmann-like Domain"/>
    <property type="match status" value="1"/>
</dbReference>
<feature type="domain" description="Semialdehyde dehydrogenase NAD-binding" evidence="5">
    <location>
        <begin position="4"/>
        <end position="129"/>
    </location>
</feature>
<evidence type="ECO:0000313" key="6">
    <source>
        <dbReference type="EMBL" id="PSN83120.1"/>
    </source>
</evidence>
<keyword evidence="2" id="KW-0521">NADP</keyword>
<dbReference type="SMART" id="SM00859">
    <property type="entry name" value="Semialdhyde_dh"/>
    <property type="match status" value="1"/>
</dbReference>
<dbReference type="Pfam" id="PF01118">
    <property type="entry name" value="Semialdhyde_dh"/>
    <property type="match status" value="1"/>
</dbReference>
<dbReference type="NCBIfam" id="NF006416">
    <property type="entry name" value="PRK08664.1"/>
    <property type="match status" value="1"/>
</dbReference>
<name>A0A2R6A9N5_9ARCH</name>
<dbReference type="GO" id="GO:0009086">
    <property type="term" value="P:methionine biosynthetic process"/>
    <property type="evidence" value="ECO:0007669"/>
    <property type="project" value="TreeGrafter"/>
</dbReference>
<dbReference type="GO" id="GO:0009088">
    <property type="term" value="P:threonine biosynthetic process"/>
    <property type="evidence" value="ECO:0007669"/>
    <property type="project" value="UniProtKB-ARBA"/>
</dbReference>